<dbReference type="InterPro" id="IPR036291">
    <property type="entry name" value="NAD(P)-bd_dom_sf"/>
</dbReference>
<organism evidence="2 3">
    <name type="scientific">Lentzea albidocapillata subsp. violacea</name>
    <dbReference type="NCBI Taxonomy" id="128104"/>
    <lineage>
        <taxon>Bacteria</taxon>
        <taxon>Bacillati</taxon>
        <taxon>Actinomycetota</taxon>
        <taxon>Actinomycetes</taxon>
        <taxon>Pseudonocardiales</taxon>
        <taxon>Pseudonocardiaceae</taxon>
        <taxon>Lentzea</taxon>
    </lineage>
</organism>
<evidence type="ECO:0000313" key="2">
    <source>
        <dbReference type="EMBL" id="SDM66705.1"/>
    </source>
</evidence>
<dbReference type="AlphaFoldDB" id="A0A1G9V4E9"/>
<feature type="domain" description="NmrA-like" evidence="1">
    <location>
        <begin position="103"/>
        <end position="232"/>
    </location>
</feature>
<dbReference type="Gene3D" id="3.90.25.10">
    <property type="entry name" value="UDP-galactose 4-epimerase, domain 1"/>
    <property type="match status" value="1"/>
</dbReference>
<gene>
    <name evidence="2" type="ORF">SAMN04488074_1256</name>
</gene>
<dbReference type="PANTHER" id="PTHR43162">
    <property type="match status" value="1"/>
</dbReference>
<dbReference type="Pfam" id="PF05368">
    <property type="entry name" value="NmrA"/>
    <property type="match status" value="1"/>
</dbReference>
<reference evidence="3" key="1">
    <citation type="submission" date="2016-10" db="EMBL/GenBank/DDBJ databases">
        <authorList>
            <person name="Varghese N."/>
            <person name="Submissions S."/>
        </authorList>
    </citation>
    <scope>NUCLEOTIDE SEQUENCE [LARGE SCALE GENOMIC DNA]</scope>
    <source>
        <strain evidence="3">DSM 44796</strain>
    </source>
</reference>
<accession>A0A1G9V4E9</accession>
<dbReference type="EMBL" id="FNET01000025">
    <property type="protein sequence ID" value="SDM66705.1"/>
    <property type="molecule type" value="Genomic_DNA"/>
</dbReference>
<dbReference type="SUPFAM" id="SSF51735">
    <property type="entry name" value="NAD(P)-binding Rossmann-fold domains"/>
    <property type="match status" value="1"/>
</dbReference>
<dbReference type="Gene3D" id="3.40.50.720">
    <property type="entry name" value="NAD(P)-binding Rossmann-like Domain"/>
    <property type="match status" value="1"/>
</dbReference>
<evidence type="ECO:0000313" key="3">
    <source>
        <dbReference type="Proteomes" id="UP000199682"/>
    </source>
</evidence>
<dbReference type="PANTHER" id="PTHR43162:SF1">
    <property type="entry name" value="PRESTALK A DIFFERENTIATION PROTEIN A"/>
    <property type="match status" value="1"/>
</dbReference>
<dbReference type="InterPro" id="IPR051604">
    <property type="entry name" value="Ergot_Alk_Oxidoreductase"/>
</dbReference>
<evidence type="ECO:0000259" key="1">
    <source>
        <dbReference type="Pfam" id="PF05368"/>
    </source>
</evidence>
<dbReference type="Proteomes" id="UP000199682">
    <property type="component" value="Unassembled WGS sequence"/>
</dbReference>
<protein>
    <submittedName>
        <fullName evidence="2">Uncharacterized conserved protein YbjT, contains NAD(P)-binding and DUF2867 domains</fullName>
    </submittedName>
</protein>
<proteinExistence type="predicted"/>
<dbReference type="InterPro" id="IPR008030">
    <property type="entry name" value="NmrA-like"/>
</dbReference>
<sequence>MSTLSGINASSILVLGATGKTGRRVTDLLGSAARPASRSASTKFDWSAPDTWKPAVEGTTAVYVVPPENPFLLADFVHVAVKAGVTRLVLLSMRGAPGDDPFESAIKESGAEWTILRPTWFMQNFDEDMFAGPVQQGELAVPAGQGVHPFIDVVDIAEVAVVALTQPGHHGQTYELSGPEALSFAEMLARIAAVTGNPVLYADIAPEAFAAAMRGLGYPDEIADLVTMLLVRIRTGEEAHLSDGVQRVLGREPRTFDDYLGSSKFA</sequence>
<name>A0A1G9V4E9_9PSEU</name>
<dbReference type="RefSeq" id="WP_090013363.1">
    <property type="nucleotide sequence ID" value="NZ_FNET01000025.1"/>
</dbReference>